<dbReference type="PROSITE" id="PS50928">
    <property type="entry name" value="ABC_TM1"/>
    <property type="match status" value="1"/>
</dbReference>
<dbReference type="SUPFAM" id="SSF161098">
    <property type="entry name" value="MetI-like"/>
    <property type="match status" value="1"/>
</dbReference>
<keyword evidence="3" id="KW-1003">Cell membrane</keyword>
<reference evidence="9" key="1">
    <citation type="journal article" date="2014" name="Int. J. Syst. Evol. Microbiol.">
        <title>Complete genome sequence of Corynebacterium casei LMG S-19264T (=DSM 44701T), isolated from a smear-ripened cheese.</title>
        <authorList>
            <consortium name="US DOE Joint Genome Institute (JGI-PGF)"/>
            <person name="Walter F."/>
            <person name="Albersmeier A."/>
            <person name="Kalinowski J."/>
            <person name="Ruckert C."/>
        </authorList>
    </citation>
    <scope>NUCLEOTIDE SEQUENCE</scope>
    <source>
        <strain evidence="9">VKM B-1606</strain>
    </source>
</reference>
<dbReference type="EMBL" id="JAFBCY010000001">
    <property type="protein sequence ID" value="MBM7850322.1"/>
    <property type="molecule type" value="Genomic_DNA"/>
</dbReference>
<keyword evidence="6 7" id="KW-0472">Membrane</keyword>
<dbReference type="PANTHER" id="PTHR30043">
    <property type="entry name" value="PHOSPHONATES TRANSPORT SYSTEM PERMEASE PROTEIN"/>
    <property type="match status" value="1"/>
</dbReference>
<comment type="subcellular location">
    <subcellularLocation>
        <location evidence="1 7">Cell membrane</location>
        <topology evidence="1 7">Multi-pass membrane protein</topology>
    </subcellularLocation>
</comment>
<keyword evidence="11" id="KW-1185">Reference proteome</keyword>
<evidence type="ECO:0000256" key="3">
    <source>
        <dbReference type="ARBA" id="ARBA00022475"/>
    </source>
</evidence>
<keyword evidence="2 7" id="KW-0813">Transport</keyword>
<comment type="caution">
    <text evidence="9">The sequence shown here is derived from an EMBL/GenBank/DDBJ whole genome shotgun (WGS) entry which is preliminary data.</text>
</comment>
<evidence type="ECO:0000256" key="6">
    <source>
        <dbReference type="ARBA" id="ARBA00023136"/>
    </source>
</evidence>
<evidence type="ECO:0000313" key="10">
    <source>
        <dbReference type="EMBL" id="MBM7850322.1"/>
    </source>
</evidence>
<dbReference type="Proteomes" id="UP001143400">
    <property type="component" value="Unassembled WGS sequence"/>
</dbReference>
<protein>
    <submittedName>
        <fullName evidence="9">Phosphonate ABC transporter, permease protein PhnE</fullName>
    </submittedName>
    <submittedName>
        <fullName evidence="10">Phosphonate transport system permease protein</fullName>
    </submittedName>
</protein>
<feature type="transmembrane region" description="Helical" evidence="7">
    <location>
        <begin position="117"/>
        <end position="140"/>
    </location>
</feature>
<evidence type="ECO:0000256" key="4">
    <source>
        <dbReference type="ARBA" id="ARBA00022692"/>
    </source>
</evidence>
<evidence type="ECO:0000256" key="2">
    <source>
        <dbReference type="ARBA" id="ARBA00022448"/>
    </source>
</evidence>
<evidence type="ECO:0000259" key="8">
    <source>
        <dbReference type="PROSITE" id="PS50928"/>
    </source>
</evidence>
<evidence type="ECO:0000313" key="12">
    <source>
        <dbReference type="Proteomes" id="UP001143400"/>
    </source>
</evidence>
<dbReference type="Gene3D" id="1.10.3720.10">
    <property type="entry name" value="MetI-like"/>
    <property type="match status" value="1"/>
</dbReference>
<evidence type="ECO:0000313" key="9">
    <source>
        <dbReference type="EMBL" id="GLK55615.1"/>
    </source>
</evidence>
<comment type="similarity">
    <text evidence="7">Belongs to the binding-protein-dependent transport system permease family.</text>
</comment>
<dbReference type="InterPro" id="IPR000515">
    <property type="entry name" value="MetI-like"/>
</dbReference>
<organism evidence="9 12">
    <name type="scientific">Methylopila capsulata</name>
    <dbReference type="NCBI Taxonomy" id="61654"/>
    <lineage>
        <taxon>Bacteria</taxon>
        <taxon>Pseudomonadati</taxon>
        <taxon>Pseudomonadota</taxon>
        <taxon>Alphaproteobacteria</taxon>
        <taxon>Hyphomicrobiales</taxon>
        <taxon>Methylopilaceae</taxon>
        <taxon>Methylopila</taxon>
    </lineage>
</organism>
<evidence type="ECO:0000256" key="1">
    <source>
        <dbReference type="ARBA" id="ARBA00004651"/>
    </source>
</evidence>
<dbReference type="NCBIfam" id="TIGR01097">
    <property type="entry name" value="PhnE"/>
    <property type="match status" value="1"/>
</dbReference>
<dbReference type="AlphaFoldDB" id="A0A9W6MRD9"/>
<dbReference type="Proteomes" id="UP000758856">
    <property type="component" value="Unassembled WGS sequence"/>
</dbReference>
<reference evidence="9" key="3">
    <citation type="submission" date="2023-01" db="EMBL/GenBank/DDBJ databases">
        <authorList>
            <person name="Sun Q."/>
            <person name="Evtushenko L."/>
        </authorList>
    </citation>
    <scope>NUCLEOTIDE SEQUENCE</scope>
    <source>
        <strain evidence="9">VKM B-1606</strain>
    </source>
</reference>
<evidence type="ECO:0000313" key="11">
    <source>
        <dbReference type="Proteomes" id="UP000758856"/>
    </source>
</evidence>
<feature type="transmembrane region" description="Helical" evidence="7">
    <location>
        <begin position="230"/>
        <end position="251"/>
    </location>
</feature>
<dbReference type="Pfam" id="PF00528">
    <property type="entry name" value="BPD_transp_1"/>
    <property type="match status" value="1"/>
</dbReference>
<accession>A0A9W6MRD9</accession>
<sequence length="256" mass="26614">MPSDLRRALGRLLAAMIAVAVLALMWQVAEVDLARLWQGLPRLAAWGARAWPPDFEDGVTLLRRAGETLAMATLGTLLGALVAAPLCLLAARTTAPGVLVYAPARALLNVLRGVDSFVFALLFVAAVGLGPFAGLLGIAMHSAGSIAKLWSETIEQAAPGPVEAATLTGASRLKIALHALLPDVAPGLASTALYILEFNVRASTVLGVVGAGGLGQELKNAVDLLDSPRVFAIILIILVMVTAIDAFSAFARRRLA</sequence>
<evidence type="ECO:0000256" key="7">
    <source>
        <dbReference type="RuleBase" id="RU363032"/>
    </source>
</evidence>
<keyword evidence="4 7" id="KW-0812">Transmembrane</keyword>
<dbReference type="GO" id="GO:0005886">
    <property type="term" value="C:plasma membrane"/>
    <property type="evidence" value="ECO:0007669"/>
    <property type="project" value="UniProtKB-SubCell"/>
</dbReference>
<feature type="transmembrane region" description="Helical" evidence="7">
    <location>
        <begin position="12"/>
        <end position="29"/>
    </location>
</feature>
<dbReference type="RefSeq" id="WP_204948763.1">
    <property type="nucleotide sequence ID" value="NZ_BSFF01000002.1"/>
</dbReference>
<dbReference type="GO" id="GO:0015416">
    <property type="term" value="F:ABC-type phosphonate transporter activity"/>
    <property type="evidence" value="ECO:0007669"/>
    <property type="project" value="InterPro"/>
</dbReference>
<dbReference type="InterPro" id="IPR005769">
    <property type="entry name" value="PhnE/PtxC"/>
</dbReference>
<name>A0A9W6MRD9_9HYPH</name>
<keyword evidence="5 7" id="KW-1133">Transmembrane helix</keyword>
<gene>
    <name evidence="9" type="primary">phnE</name>
    <name evidence="9" type="ORF">GCM10008170_16340</name>
    <name evidence="10" type="ORF">JOD31_000534</name>
</gene>
<feature type="domain" description="ABC transmembrane type-1" evidence="8">
    <location>
        <begin position="65"/>
        <end position="248"/>
    </location>
</feature>
<proteinExistence type="inferred from homology"/>
<reference evidence="10 11" key="2">
    <citation type="submission" date="2021-01" db="EMBL/GenBank/DDBJ databases">
        <title>Genomic Encyclopedia of Type Strains, Phase IV (KMG-IV): sequencing the most valuable type-strain genomes for metagenomic binning, comparative biology and taxonomic classification.</title>
        <authorList>
            <person name="Goeker M."/>
        </authorList>
    </citation>
    <scope>NUCLEOTIDE SEQUENCE [LARGE SCALE GENOMIC DNA]</scope>
    <source>
        <strain evidence="10 11">DSM 6130</strain>
    </source>
</reference>
<dbReference type="PANTHER" id="PTHR30043:SF1">
    <property type="entry name" value="ABC TRANSPORT SYSTEM PERMEASE PROTEIN P69"/>
    <property type="match status" value="1"/>
</dbReference>
<dbReference type="InterPro" id="IPR035906">
    <property type="entry name" value="MetI-like_sf"/>
</dbReference>
<evidence type="ECO:0000256" key="5">
    <source>
        <dbReference type="ARBA" id="ARBA00022989"/>
    </source>
</evidence>
<dbReference type="CDD" id="cd06261">
    <property type="entry name" value="TM_PBP2"/>
    <property type="match status" value="1"/>
</dbReference>
<dbReference type="EMBL" id="BSFF01000002">
    <property type="protein sequence ID" value="GLK55615.1"/>
    <property type="molecule type" value="Genomic_DNA"/>
</dbReference>
<feature type="transmembrane region" description="Helical" evidence="7">
    <location>
        <begin position="69"/>
        <end position="91"/>
    </location>
</feature>